<feature type="region of interest" description="Disordered" evidence="1">
    <location>
        <begin position="40"/>
        <end position="61"/>
    </location>
</feature>
<dbReference type="AlphaFoldDB" id="A0A0C9TBF2"/>
<dbReference type="HOGENOM" id="CLU_006344_7_1_1"/>
<keyword evidence="4" id="KW-1185">Reference proteome</keyword>
<reference evidence="3 4" key="1">
    <citation type="submission" date="2014-06" db="EMBL/GenBank/DDBJ databases">
        <authorList>
            <consortium name="DOE Joint Genome Institute"/>
            <person name="Kuo A."/>
            <person name="Kohler A."/>
            <person name="Nagy L.G."/>
            <person name="Floudas D."/>
            <person name="Copeland A."/>
            <person name="Barry K.W."/>
            <person name="Cichocki N."/>
            <person name="Veneault-Fourrey C."/>
            <person name="LaButti K."/>
            <person name="Lindquist E.A."/>
            <person name="Lipzen A."/>
            <person name="Lundell T."/>
            <person name="Morin E."/>
            <person name="Murat C."/>
            <person name="Sun H."/>
            <person name="Tunlid A."/>
            <person name="Henrissat B."/>
            <person name="Grigoriev I.V."/>
            <person name="Hibbett D.S."/>
            <person name="Martin F."/>
            <person name="Nordberg H.P."/>
            <person name="Cantor M.N."/>
            <person name="Hua S.X."/>
        </authorList>
    </citation>
    <scope>NUCLEOTIDE SEQUENCE [LARGE SCALE GENOMIC DNA]</scope>
    <source>
        <strain evidence="3 4">ATCC 200175</strain>
    </source>
</reference>
<evidence type="ECO:0000259" key="2">
    <source>
        <dbReference type="PROSITE" id="PS00028"/>
    </source>
</evidence>
<feature type="region of interest" description="Disordered" evidence="1">
    <location>
        <begin position="85"/>
        <end position="107"/>
    </location>
</feature>
<evidence type="ECO:0000313" key="3">
    <source>
        <dbReference type="EMBL" id="KIJ05537.1"/>
    </source>
</evidence>
<dbReference type="EMBL" id="KN820906">
    <property type="protein sequence ID" value="KIJ05537.1"/>
    <property type="molecule type" value="Genomic_DNA"/>
</dbReference>
<evidence type="ECO:0000256" key="1">
    <source>
        <dbReference type="SAM" id="MobiDB-lite"/>
    </source>
</evidence>
<dbReference type="OrthoDB" id="3199698at2759"/>
<name>A0A0C9TBF2_PAXIN</name>
<organism evidence="3 4">
    <name type="scientific">Paxillus involutus ATCC 200175</name>
    <dbReference type="NCBI Taxonomy" id="664439"/>
    <lineage>
        <taxon>Eukaryota</taxon>
        <taxon>Fungi</taxon>
        <taxon>Dikarya</taxon>
        <taxon>Basidiomycota</taxon>
        <taxon>Agaricomycotina</taxon>
        <taxon>Agaricomycetes</taxon>
        <taxon>Agaricomycetidae</taxon>
        <taxon>Boletales</taxon>
        <taxon>Paxilineae</taxon>
        <taxon>Paxillaceae</taxon>
        <taxon>Paxillus</taxon>
    </lineage>
</organism>
<dbReference type="InterPro" id="IPR013087">
    <property type="entry name" value="Znf_C2H2_type"/>
</dbReference>
<evidence type="ECO:0000313" key="4">
    <source>
        <dbReference type="Proteomes" id="UP000053647"/>
    </source>
</evidence>
<dbReference type="InterPro" id="IPR041078">
    <property type="entry name" value="Plavaka"/>
</dbReference>
<dbReference type="PROSITE" id="PS00028">
    <property type="entry name" value="ZINC_FINGER_C2H2_1"/>
    <property type="match status" value="1"/>
</dbReference>
<protein>
    <recommendedName>
        <fullName evidence="2">C2H2-type domain-containing protein</fullName>
    </recommendedName>
</protein>
<sequence>MPQSIPRTHLPQRVFTTRRIPCLDANCHRWFKTAPGLKHHQSSAHNYSFDPGATEPERNSYRSTPIRLAPGIVRDYHDKLTGDICDPNGQAIDQNAPPPVSEQSSDDWAPYSDRLQFETAEFLFQKTEMSAGNVDRLCNLWAHSLHVDEPEGRRAPPFIDHKDLYGTIDATLLGDVPWESFKLKYHGERPVVTPPWMDQDYEFWFRPARSLVANMLSNTDFDGEMDYAPYRDFSKESEKRRYENFMSGDWAWSQAVRLQ</sequence>
<gene>
    <name evidence="3" type="ORF">PAXINDRAFT_21219</name>
</gene>
<accession>A0A0C9TBF2</accession>
<feature type="domain" description="C2H2-type" evidence="2">
    <location>
        <begin position="22"/>
        <end position="45"/>
    </location>
</feature>
<dbReference type="Pfam" id="PF18759">
    <property type="entry name" value="Plavaka"/>
    <property type="match status" value="1"/>
</dbReference>
<reference evidence="4" key="2">
    <citation type="submission" date="2015-01" db="EMBL/GenBank/DDBJ databases">
        <title>Evolutionary Origins and Diversification of the Mycorrhizal Mutualists.</title>
        <authorList>
            <consortium name="DOE Joint Genome Institute"/>
            <consortium name="Mycorrhizal Genomics Consortium"/>
            <person name="Kohler A."/>
            <person name="Kuo A."/>
            <person name="Nagy L.G."/>
            <person name="Floudas D."/>
            <person name="Copeland A."/>
            <person name="Barry K.W."/>
            <person name="Cichocki N."/>
            <person name="Veneault-Fourrey C."/>
            <person name="LaButti K."/>
            <person name="Lindquist E.A."/>
            <person name="Lipzen A."/>
            <person name="Lundell T."/>
            <person name="Morin E."/>
            <person name="Murat C."/>
            <person name="Riley R."/>
            <person name="Ohm R."/>
            <person name="Sun H."/>
            <person name="Tunlid A."/>
            <person name="Henrissat B."/>
            <person name="Grigoriev I.V."/>
            <person name="Hibbett D.S."/>
            <person name="Martin F."/>
        </authorList>
    </citation>
    <scope>NUCLEOTIDE SEQUENCE [LARGE SCALE GENOMIC DNA]</scope>
    <source>
        <strain evidence="4">ATCC 200175</strain>
    </source>
</reference>
<proteinExistence type="predicted"/>
<dbReference type="Proteomes" id="UP000053647">
    <property type="component" value="Unassembled WGS sequence"/>
</dbReference>